<dbReference type="InterPro" id="IPR011042">
    <property type="entry name" value="6-blade_b-propeller_TolB-like"/>
</dbReference>
<feature type="compositionally biased region" description="Low complexity" evidence="1">
    <location>
        <begin position="82"/>
        <end position="99"/>
    </location>
</feature>
<sequence>MNQDRLRFDLADLAEEVTPVDLRDRALRTSRRLGIQRAVATSAAALVVLAAATGTALAIRPNSQAPAPAGPSVTVTAPPVEPSRTPSTDPSRTSSTAPDGTTDGGSSAAATFGRIVYGPSLLPNGASSTSTVRLQSWRPGDDPVRLLSVPYEAAVLNVAASPDGKRMSWVDGAGAVWVSDLDGSERRKLRDGVDNMCWSPVWMPNSQQLVVRLTAGGDTGVLDASSGKFTKVTGFDGCHAVFAADGTLAFADGSDGTIVLTDRNGKTRRTVPDLGAKGSRYVSFDLSSLSPDGGRIALFRIDRNGTYGDAARDLLVNAVLDTRTGEEVALPLEGRQLQQVFFQPDGSMVVRVRSGGGYAVILVDAAGKKITERAEPSALRDMQIVAALG</sequence>
<keyword evidence="2" id="KW-0472">Membrane</keyword>
<feature type="transmembrane region" description="Helical" evidence="2">
    <location>
        <begin position="38"/>
        <end position="59"/>
    </location>
</feature>
<protein>
    <recommendedName>
        <fullName evidence="5">WD40-like Beta Propeller Repeat</fullName>
    </recommendedName>
</protein>
<keyword evidence="2" id="KW-0812">Transmembrane</keyword>
<evidence type="ECO:0000313" key="3">
    <source>
        <dbReference type="EMBL" id="AYF30812.1"/>
    </source>
</evidence>
<evidence type="ECO:0000256" key="1">
    <source>
        <dbReference type="SAM" id="MobiDB-lite"/>
    </source>
</evidence>
<reference evidence="3 4" key="1">
    <citation type="submission" date="2017-10" db="EMBL/GenBank/DDBJ databases">
        <title>Integration of genomic and chemical information greatly accelerates assignment of the full stereostructure of myelolactone, a potent inhibitor of myeloma from a marine-derived Micromonospora.</title>
        <authorList>
            <person name="Kim M.C."/>
            <person name="Machado H."/>
            <person name="Jensen P.R."/>
            <person name="Fenical W."/>
        </authorList>
    </citation>
    <scope>NUCLEOTIDE SEQUENCE [LARGE SCALE GENOMIC DNA]</scope>
    <source>
        <strain evidence="3 4">CNY-010</strain>
    </source>
</reference>
<dbReference type="Proteomes" id="UP000267804">
    <property type="component" value="Chromosome"/>
</dbReference>
<dbReference type="AlphaFoldDB" id="A0A386WSA4"/>
<dbReference type="KEGG" id="mtua:CSH63_25895"/>
<evidence type="ECO:0008006" key="5">
    <source>
        <dbReference type="Google" id="ProtNLM"/>
    </source>
</evidence>
<evidence type="ECO:0000256" key="2">
    <source>
        <dbReference type="SAM" id="Phobius"/>
    </source>
</evidence>
<dbReference type="EMBL" id="CP024087">
    <property type="protein sequence ID" value="AYF30812.1"/>
    <property type="molecule type" value="Genomic_DNA"/>
</dbReference>
<feature type="region of interest" description="Disordered" evidence="1">
    <location>
        <begin position="63"/>
        <end position="108"/>
    </location>
</feature>
<keyword evidence="2" id="KW-1133">Transmembrane helix</keyword>
<gene>
    <name evidence="3" type="ORF">CSH63_25895</name>
</gene>
<evidence type="ECO:0000313" key="4">
    <source>
        <dbReference type="Proteomes" id="UP000267804"/>
    </source>
</evidence>
<name>A0A386WSA4_9ACTN</name>
<dbReference type="Gene3D" id="2.120.10.30">
    <property type="entry name" value="TolB, C-terminal domain"/>
    <property type="match status" value="1"/>
</dbReference>
<accession>A0A386WSA4</accession>
<dbReference type="RefSeq" id="WP_120572477.1">
    <property type="nucleotide sequence ID" value="NZ_CP024087.1"/>
</dbReference>
<organism evidence="3 4">
    <name type="scientific">Micromonospora tulbaghiae</name>
    <dbReference type="NCBI Taxonomy" id="479978"/>
    <lineage>
        <taxon>Bacteria</taxon>
        <taxon>Bacillati</taxon>
        <taxon>Actinomycetota</taxon>
        <taxon>Actinomycetes</taxon>
        <taxon>Micromonosporales</taxon>
        <taxon>Micromonosporaceae</taxon>
        <taxon>Micromonospora</taxon>
    </lineage>
</organism>
<dbReference type="SUPFAM" id="SSF69304">
    <property type="entry name" value="Tricorn protease N-terminal domain"/>
    <property type="match status" value="1"/>
</dbReference>
<proteinExistence type="predicted"/>